<dbReference type="PROSITE" id="PS01358">
    <property type="entry name" value="ZF_RANBP2_1"/>
    <property type="match status" value="1"/>
</dbReference>
<name>A0A1Q9C683_SYMMI</name>
<dbReference type="GO" id="GO:0005929">
    <property type="term" value="C:cilium"/>
    <property type="evidence" value="ECO:0007669"/>
    <property type="project" value="TreeGrafter"/>
</dbReference>
<dbReference type="EMBL" id="LSRX01001611">
    <property type="protein sequence ID" value="OLP78443.1"/>
    <property type="molecule type" value="Genomic_DNA"/>
</dbReference>
<dbReference type="PROSITE" id="PS50199">
    <property type="entry name" value="ZF_RANBP2_2"/>
    <property type="match status" value="1"/>
</dbReference>
<proteinExistence type="predicted"/>
<dbReference type="PANTHER" id="PTHR33906">
    <property type="entry name" value="INTRAFLAGELLAR TRANSPORT PROTEIN 25 HOMOLOG"/>
    <property type="match status" value="1"/>
</dbReference>
<evidence type="ECO:0000313" key="6">
    <source>
        <dbReference type="Proteomes" id="UP000186817"/>
    </source>
</evidence>
<gene>
    <name evidence="5" type="primary">IFT25</name>
    <name evidence="5" type="ORF">AK812_SmicGene41382</name>
</gene>
<dbReference type="SUPFAM" id="SSF90209">
    <property type="entry name" value="Ran binding protein zinc finger-like"/>
    <property type="match status" value="1"/>
</dbReference>
<dbReference type="SMART" id="SM00547">
    <property type="entry name" value="ZnF_RBZ"/>
    <property type="match status" value="1"/>
</dbReference>
<dbReference type="PANTHER" id="PTHR33906:SF1">
    <property type="entry name" value="INTRAFLAGELLAR TRANSPORT PROTEIN 25 HOMOLOG"/>
    <property type="match status" value="1"/>
</dbReference>
<evidence type="ECO:0000256" key="4">
    <source>
        <dbReference type="SAM" id="MobiDB-lite"/>
    </source>
</evidence>
<dbReference type="Gene3D" id="4.10.1060.10">
    <property type="entry name" value="Zinc finger, RanBP2-type"/>
    <property type="match status" value="1"/>
</dbReference>
<sequence>MDEVGVFEHCIGAGRLEGWFCSSSYDNEKTGWGHLESDSFEGHLFFHLQRSPSLRGVRYFRRDPVAFEVVEFNGRCEAVKLLLPSKEQNEEVWKVEPREVLGQTVEGRLSCSWQLVKAQNWGFVVSDFFKGTVFWHVVDNPEMVDLEFSQDDVVEFELYINTTRGDQVRARKMKFLRAAIKDPVAEKAEESSQRRLEKKHRWLVNWRKGPPPDWICKGCSYPNFGRNKTCKVCGHPRPPREEWPPEEEEELREAQQAQALTAPGHGAGREAHGEGFPLNEPCRHGLQGLQASRPPPVISAQLGSHVPQSGPTSTVAPEAPASAPRAAQAAPACFAEFNRILGKAKAEEEMLANVKAFLDGMAKSLGDGKAKQAFALQLARHPWFQTGYELRFRPGAGTFDVALTPAARALKRKAKAAALGRCWFLLRLLAVSLDISRPGCSIPQAPPCGCQHLAFLQSLPAPVVAGAMPDMVGKKVGGRVVMVSSLDEGHPGENIIDGREETYWISTGLYPQEILLGMSERSMVSTVKIVTSNVRSLRIESCAEDDPVNFKTLAEDELEELSGRLQVKEIPCQGVEPAAYIKVLILSGYHDFCTVHRVIVE</sequence>
<keyword evidence="3" id="KW-0862">Zinc</keyword>
<evidence type="ECO:0000256" key="1">
    <source>
        <dbReference type="ARBA" id="ARBA00022723"/>
    </source>
</evidence>
<evidence type="ECO:0000313" key="5">
    <source>
        <dbReference type="EMBL" id="OLP78443.1"/>
    </source>
</evidence>
<keyword evidence="2" id="KW-0863">Zinc-finger</keyword>
<dbReference type="InterPro" id="IPR001876">
    <property type="entry name" value="Znf_RanBP2"/>
</dbReference>
<dbReference type="Gene3D" id="2.60.120.260">
    <property type="entry name" value="Galactose-binding domain-like"/>
    <property type="match status" value="1"/>
</dbReference>
<reference evidence="5 6" key="1">
    <citation type="submission" date="2016-02" db="EMBL/GenBank/DDBJ databases">
        <title>Genome analysis of coral dinoflagellate symbionts highlights evolutionary adaptations to a symbiotic lifestyle.</title>
        <authorList>
            <person name="Aranda M."/>
            <person name="Li Y."/>
            <person name="Liew Y.J."/>
            <person name="Baumgarten S."/>
            <person name="Simakov O."/>
            <person name="Wilson M."/>
            <person name="Piel J."/>
            <person name="Ashoor H."/>
            <person name="Bougouffa S."/>
            <person name="Bajic V.B."/>
            <person name="Ryu T."/>
            <person name="Ravasi T."/>
            <person name="Bayer T."/>
            <person name="Micklem G."/>
            <person name="Kim H."/>
            <person name="Bhak J."/>
            <person name="Lajeunesse T.C."/>
            <person name="Voolstra C.R."/>
        </authorList>
    </citation>
    <scope>NUCLEOTIDE SEQUENCE [LARGE SCALE GENOMIC DNA]</scope>
    <source>
        <strain evidence="5 6">CCMP2467</strain>
    </source>
</reference>
<dbReference type="InterPro" id="IPR036443">
    <property type="entry name" value="Znf_RanBP2_sf"/>
</dbReference>
<dbReference type="InterPro" id="IPR033558">
    <property type="entry name" value="IFT25"/>
</dbReference>
<keyword evidence="5" id="KW-0969">Cilium</keyword>
<dbReference type="InterPro" id="IPR008979">
    <property type="entry name" value="Galactose-bd-like_sf"/>
</dbReference>
<dbReference type="AlphaFoldDB" id="A0A1Q9C683"/>
<organism evidence="5 6">
    <name type="scientific">Symbiodinium microadriaticum</name>
    <name type="common">Dinoflagellate</name>
    <name type="synonym">Zooxanthella microadriatica</name>
    <dbReference type="NCBI Taxonomy" id="2951"/>
    <lineage>
        <taxon>Eukaryota</taxon>
        <taxon>Sar</taxon>
        <taxon>Alveolata</taxon>
        <taxon>Dinophyceae</taxon>
        <taxon>Suessiales</taxon>
        <taxon>Symbiodiniaceae</taxon>
        <taxon>Symbiodinium</taxon>
    </lineage>
</organism>
<dbReference type="OrthoDB" id="271080at2759"/>
<keyword evidence="5" id="KW-0966">Cell projection</keyword>
<accession>A0A1Q9C683</accession>
<dbReference type="GO" id="GO:0042073">
    <property type="term" value="P:intraciliary transport"/>
    <property type="evidence" value="ECO:0007669"/>
    <property type="project" value="InterPro"/>
</dbReference>
<keyword evidence="6" id="KW-1185">Reference proteome</keyword>
<evidence type="ECO:0000256" key="2">
    <source>
        <dbReference type="ARBA" id="ARBA00022771"/>
    </source>
</evidence>
<dbReference type="GO" id="GO:0030992">
    <property type="term" value="C:intraciliary transport particle B"/>
    <property type="evidence" value="ECO:0007669"/>
    <property type="project" value="InterPro"/>
</dbReference>
<keyword evidence="5" id="KW-0282">Flagellum</keyword>
<dbReference type="GO" id="GO:0008270">
    <property type="term" value="F:zinc ion binding"/>
    <property type="evidence" value="ECO:0007669"/>
    <property type="project" value="UniProtKB-KW"/>
</dbReference>
<evidence type="ECO:0000256" key="3">
    <source>
        <dbReference type="ARBA" id="ARBA00022833"/>
    </source>
</evidence>
<dbReference type="SUPFAM" id="SSF49785">
    <property type="entry name" value="Galactose-binding domain-like"/>
    <property type="match status" value="1"/>
</dbReference>
<feature type="region of interest" description="Disordered" evidence="4">
    <location>
        <begin position="237"/>
        <end position="277"/>
    </location>
</feature>
<protein>
    <submittedName>
        <fullName evidence="5">Intraflagellar transport protein 25</fullName>
    </submittedName>
</protein>
<dbReference type="Proteomes" id="UP000186817">
    <property type="component" value="Unassembled WGS sequence"/>
</dbReference>
<comment type="caution">
    <text evidence="5">The sequence shown here is derived from an EMBL/GenBank/DDBJ whole genome shotgun (WGS) entry which is preliminary data.</text>
</comment>
<keyword evidence="1" id="KW-0479">Metal-binding</keyword>